<evidence type="ECO:0008006" key="3">
    <source>
        <dbReference type="Google" id="ProtNLM"/>
    </source>
</evidence>
<organism evidence="2">
    <name type="scientific">marine metagenome</name>
    <dbReference type="NCBI Taxonomy" id="408172"/>
    <lineage>
        <taxon>unclassified sequences</taxon>
        <taxon>metagenomes</taxon>
        <taxon>ecological metagenomes</taxon>
    </lineage>
</organism>
<feature type="region of interest" description="Disordered" evidence="1">
    <location>
        <begin position="24"/>
        <end position="78"/>
    </location>
</feature>
<evidence type="ECO:0000256" key="1">
    <source>
        <dbReference type="SAM" id="MobiDB-lite"/>
    </source>
</evidence>
<dbReference type="AlphaFoldDB" id="A0A381TDQ8"/>
<feature type="compositionally biased region" description="Basic and acidic residues" evidence="1">
    <location>
        <begin position="26"/>
        <end position="78"/>
    </location>
</feature>
<dbReference type="EMBL" id="UINC01004430">
    <property type="protein sequence ID" value="SVA14275.1"/>
    <property type="molecule type" value="Genomic_DNA"/>
</dbReference>
<accession>A0A381TDQ8</accession>
<proteinExistence type="predicted"/>
<dbReference type="PROSITE" id="PS51257">
    <property type="entry name" value="PROKAR_LIPOPROTEIN"/>
    <property type="match status" value="1"/>
</dbReference>
<protein>
    <recommendedName>
        <fullName evidence="3">Lipoprotein</fullName>
    </recommendedName>
</protein>
<name>A0A381TDQ8_9ZZZZ</name>
<evidence type="ECO:0000313" key="2">
    <source>
        <dbReference type="EMBL" id="SVA14275.1"/>
    </source>
</evidence>
<reference evidence="2" key="1">
    <citation type="submission" date="2018-05" db="EMBL/GenBank/DDBJ databases">
        <authorList>
            <person name="Lanie J.A."/>
            <person name="Ng W.-L."/>
            <person name="Kazmierczak K.M."/>
            <person name="Andrzejewski T.M."/>
            <person name="Davidsen T.M."/>
            <person name="Wayne K.J."/>
            <person name="Tettelin H."/>
            <person name="Glass J.I."/>
            <person name="Rusch D."/>
            <person name="Podicherti R."/>
            <person name="Tsui H.-C.T."/>
            <person name="Winkler M.E."/>
        </authorList>
    </citation>
    <scope>NUCLEOTIDE SEQUENCE</scope>
</reference>
<gene>
    <name evidence="2" type="ORF">METZ01_LOCUS67129</name>
</gene>
<sequence>MKIIKRFLIPVMVGVVVSMSLVGCGKKSEKPAVEQSAKETKSTEHPTKEHPTEHPTKEHPTEHPSNKEASDDHPSDNK</sequence>